<feature type="transmembrane region" description="Helical" evidence="5">
    <location>
        <begin position="306"/>
        <end position="328"/>
    </location>
</feature>
<name>A0A192D574_9SPHN</name>
<accession>A0A192D574</accession>
<feature type="transmembrane region" description="Helical" evidence="5">
    <location>
        <begin position="377"/>
        <end position="399"/>
    </location>
</feature>
<dbReference type="HAMAP" id="MF_00445">
    <property type="entry name" value="NDH1_NuoN_1"/>
    <property type="match status" value="1"/>
</dbReference>
<proteinExistence type="inferred from homology"/>
<dbReference type="GO" id="GO:0050136">
    <property type="term" value="F:NADH dehydrogenase (quinone) (non-electrogenic) activity"/>
    <property type="evidence" value="ECO:0007669"/>
    <property type="project" value="UniProtKB-UniRule"/>
</dbReference>
<dbReference type="GO" id="GO:0005886">
    <property type="term" value="C:plasma membrane"/>
    <property type="evidence" value="ECO:0007669"/>
    <property type="project" value="UniProtKB-SubCell"/>
</dbReference>
<dbReference type="InterPro" id="IPR001750">
    <property type="entry name" value="ND/Mrp_TM"/>
</dbReference>
<feature type="transmembrane region" description="Helical" evidence="5">
    <location>
        <begin position="280"/>
        <end position="299"/>
    </location>
</feature>
<evidence type="ECO:0000313" key="9">
    <source>
        <dbReference type="Proteomes" id="UP000078263"/>
    </source>
</evidence>
<comment type="subunit">
    <text evidence="5">NDH-1 is composed of 14 different subunits. Subunits NuoA, H, J, K, L, M, N constitute the membrane sector of the complex.</text>
</comment>
<keyword evidence="2 5" id="KW-0812">Transmembrane</keyword>
<feature type="transmembrane region" description="Helical" evidence="5">
    <location>
        <begin position="6"/>
        <end position="30"/>
    </location>
</feature>
<dbReference type="STRING" id="1112.A9D12_12610"/>
<keyword evidence="5" id="KW-0874">Quinone</keyword>
<dbReference type="InterPro" id="IPR010096">
    <property type="entry name" value="NADH-Q_OxRdtase_suN/2"/>
</dbReference>
<feature type="transmembrane region" description="Helical" evidence="5">
    <location>
        <begin position="37"/>
        <end position="58"/>
    </location>
</feature>
<feature type="transmembrane region" description="Helical" evidence="5">
    <location>
        <begin position="78"/>
        <end position="102"/>
    </location>
</feature>
<feature type="transmembrane region" description="Helical" evidence="5">
    <location>
        <begin position="247"/>
        <end position="268"/>
    </location>
</feature>
<dbReference type="EMBL" id="CP016033">
    <property type="protein sequence ID" value="ANK13643.1"/>
    <property type="molecule type" value="Genomic_DNA"/>
</dbReference>
<reference evidence="8 9" key="1">
    <citation type="submission" date="2016-05" db="EMBL/GenBank/DDBJ databases">
        <title>Compelete Genome Sequence of Bacteriochlorophyll-Synthesizing Bacterium Porphyrobacter neustonensis DSM 9434.</title>
        <authorList>
            <person name="Shi X.-L."/>
            <person name="Wu Y.-H."/>
            <person name="Cheng H."/>
            <person name="Xu L."/>
            <person name="Zhang X.-Q."/>
            <person name="Wang C.-S."/>
            <person name="Xu X.-W."/>
        </authorList>
    </citation>
    <scope>NUCLEOTIDE SEQUENCE [LARGE SCALE GENOMIC DNA]</scope>
    <source>
        <strain evidence="8 9">DSM 9434</strain>
    </source>
</reference>
<keyword evidence="5" id="KW-0830">Ubiquinone</keyword>
<feature type="transmembrane region" description="Helical" evidence="5">
    <location>
        <begin position="139"/>
        <end position="158"/>
    </location>
</feature>
<dbReference type="GO" id="GO:0008137">
    <property type="term" value="F:NADH dehydrogenase (ubiquinone) activity"/>
    <property type="evidence" value="ECO:0007669"/>
    <property type="project" value="InterPro"/>
</dbReference>
<feature type="transmembrane region" description="Helical" evidence="5">
    <location>
        <begin position="114"/>
        <end position="133"/>
    </location>
</feature>
<evidence type="ECO:0000313" key="8">
    <source>
        <dbReference type="EMBL" id="ANK13643.1"/>
    </source>
</evidence>
<keyword evidence="5" id="KW-1003">Cell membrane</keyword>
<evidence type="ECO:0000256" key="1">
    <source>
        <dbReference type="ARBA" id="ARBA00004127"/>
    </source>
</evidence>
<dbReference type="EC" id="7.1.1.-" evidence="5"/>
<keyword evidence="3 5" id="KW-1133">Transmembrane helix</keyword>
<organism evidence="8 9">
    <name type="scientific">Erythrobacter neustonensis</name>
    <dbReference type="NCBI Taxonomy" id="1112"/>
    <lineage>
        <taxon>Bacteria</taxon>
        <taxon>Pseudomonadati</taxon>
        <taxon>Pseudomonadota</taxon>
        <taxon>Alphaproteobacteria</taxon>
        <taxon>Sphingomonadales</taxon>
        <taxon>Erythrobacteraceae</taxon>
        <taxon>Erythrobacter/Porphyrobacter group</taxon>
        <taxon>Erythrobacter</taxon>
    </lineage>
</organism>
<evidence type="ECO:0000259" key="7">
    <source>
        <dbReference type="Pfam" id="PF00361"/>
    </source>
</evidence>
<comment type="catalytic activity">
    <reaction evidence="5">
        <text>a quinone + NADH + 5 H(+)(in) = a quinol + NAD(+) + 4 H(+)(out)</text>
        <dbReference type="Rhea" id="RHEA:57888"/>
        <dbReference type="ChEBI" id="CHEBI:15378"/>
        <dbReference type="ChEBI" id="CHEBI:24646"/>
        <dbReference type="ChEBI" id="CHEBI:57540"/>
        <dbReference type="ChEBI" id="CHEBI:57945"/>
        <dbReference type="ChEBI" id="CHEBI:132124"/>
    </reaction>
</comment>
<dbReference type="NCBIfam" id="TIGR01770">
    <property type="entry name" value="NDH_I_N"/>
    <property type="match status" value="1"/>
</dbReference>
<evidence type="ECO:0000256" key="4">
    <source>
        <dbReference type="ARBA" id="ARBA00023136"/>
    </source>
</evidence>
<comment type="subcellular location">
    <subcellularLocation>
        <location evidence="5">Cell membrane</location>
        <topology evidence="5">Multi-pass membrane protein</topology>
    </subcellularLocation>
    <subcellularLocation>
        <location evidence="1">Endomembrane system</location>
        <topology evidence="1">Multi-pass membrane protein</topology>
    </subcellularLocation>
    <subcellularLocation>
        <location evidence="6">Membrane</location>
        <topology evidence="6">Multi-pass membrane protein</topology>
    </subcellularLocation>
</comment>
<evidence type="ECO:0000256" key="3">
    <source>
        <dbReference type="ARBA" id="ARBA00022989"/>
    </source>
</evidence>
<dbReference type="OrthoDB" id="9811718at2"/>
<dbReference type="GO" id="GO:0012505">
    <property type="term" value="C:endomembrane system"/>
    <property type="evidence" value="ECO:0007669"/>
    <property type="project" value="UniProtKB-SubCell"/>
</dbReference>
<keyword evidence="4 5" id="KW-0472">Membrane</keyword>
<keyword evidence="5" id="KW-1278">Translocase</keyword>
<dbReference type="PANTHER" id="PTHR22773">
    <property type="entry name" value="NADH DEHYDROGENASE"/>
    <property type="match status" value="1"/>
</dbReference>
<dbReference type="GO" id="GO:0042773">
    <property type="term" value="P:ATP synthesis coupled electron transport"/>
    <property type="evidence" value="ECO:0007669"/>
    <property type="project" value="InterPro"/>
</dbReference>
<dbReference type="Proteomes" id="UP000078263">
    <property type="component" value="Chromosome"/>
</dbReference>
<feature type="transmembrane region" description="Helical" evidence="5">
    <location>
        <begin position="334"/>
        <end position="354"/>
    </location>
</feature>
<protein>
    <recommendedName>
        <fullName evidence="5">NADH-quinone oxidoreductase subunit N</fullName>
        <ecNumber evidence="5">7.1.1.-</ecNumber>
    </recommendedName>
    <alternativeName>
        <fullName evidence="5">NADH dehydrogenase I subunit N</fullName>
    </alternativeName>
    <alternativeName>
        <fullName evidence="5">NDH-1 subunit N</fullName>
    </alternativeName>
</protein>
<evidence type="ECO:0000256" key="6">
    <source>
        <dbReference type="RuleBase" id="RU000320"/>
    </source>
</evidence>
<dbReference type="GO" id="GO:0048038">
    <property type="term" value="F:quinone binding"/>
    <property type="evidence" value="ECO:0007669"/>
    <property type="project" value="UniProtKB-KW"/>
</dbReference>
<gene>
    <name evidence="5" type="primary">nuoN</name>
    <name evidence="8" type="ORF">A9D12_12610</name>
</gene>
<feature type="transmembrane region" description="Helical" evidence="5">
    <location>
        <begin position="211"/>
        <end position="235"/>
    </location>
</feature>
<feature type="domain" description="NADH:quinone oxidoreductase/Mrp antiporter transmembrane" evidence="7">
    <location>
        <begin position="133"/>
        <end position="425"/>
    </location>
</feature>
<feature type="transmembrane region" description="Helical" evidence="5">
    <location>
        <begin position="453"/>
        <end position="473"/>
    </location>
</feature>
<dbReference type="AlphaFoldDB" id="A0A192D574"/>
<dbReference type="NCBIfam" id="NF004440">
    <property type="entry name" value="PRK05777.1-3"/>
    <property type="match status" value="1"/>
</dbReference>
<dbReference type="Pfam" id="PF00361">
    <property type="entry name" value="Proton_antipo_M"/>
    <property type="match status" value="1"/>
</dbReference>
<comment type="function">
    <text evidence="5">NDH-1 shuttles electrons from NADH, via FMN and iron-sulfur (Fe-S) centers, to quinones in the respiratory chain. The immediate electron acceptor for the enzyme in this species is believed to be ubiquinone. Couples the redox reaction to proton translocation (for every two electrons transferred, four hydrogen ions are translocated across the cytoplasmic membrane), and thus conserves the redox energy in a proton gradient.</text>
</comment>
<comment type="similarity">
    <text evidence="5">Belongs to the complex I subunit 2 family.</text>
</comment>
<sequence length="492" mass="51352">MDFAHSFALVLPELVVTGAGLLLLLVAAWGGDKIARLIAIAAAAALFTAGLLLVPGLHTGTDGPDVLAFGGLLKIDTFALFAKALIYLAAIAALMIAPAFFAGPSAGSERGMRAEYPVLILFAAVGMGLMVSANDFMSLYLGLELNSLSAYVLAAILRRETRSGEAGLKYFVLGALASGILLYGISLLYGFTGGTSFSAVRAGLTGEMGTGALFGVIFVLSGLAFKISAVPFHMWTPDVYEGAPTPVTAFFATAPKVAAVALTARVVFEVFGGQVAAWQQIVMFMALASIIFGALGAIGQDNLKRLLAYSSINNIGFILLGLAVANAAGASAMLVYLFIYVTMSIGCFVALLMLRDDEGRLYETFADIRGLSVTKPAVAWALLIFMFSLAGIPPLLGFFAKFVIFQATIEAGLVVFGAIAIAASVVGAFYYIKFVKVMFFDEPAGIVTGKSGPAHWVLLALTGLIISPLGYFLTPSLTDLADKAASSLFLAV</sequence>
<keyword evidence="5" id="KW-0520">NAD</keyword>
<keyword evidence="5" id="KW-0813">Transport</keyword>
<feature type="transmembrane region" description="Helical" evidence="5">
    <location>
        <begin position="170"/>
        <end position="191"/>
    </location>
</feature>
<feature type="transmembrane region" description="Helical" evidence="5">
    <location>
        <begin position="411"/>
        <end position="432"/>
    </location>
</feature>
<evidence type="ECO:0000256" key="2">
    <source>
        <dbReference type="ARBA" id="ARBA00022692"/>
    </source>
</evidence>
<keyword evidence="9" id="KW-1185">Reference proteome</keyword>
<evidence type="ECO:0000256" key="5">
    <source>
        <dbReference type="HAMAP-Rule" id="MF_00445"/>
    </source>
</evidence>
<dbReference type="RefSeq" id="WP_068352361.1">
    <property type="nucleotide sequence ID" value="NZ_CP016033.1"/>
</dbReference>
<dbReference type="KEGG" id="pns:A9D12_12610"/>